<evidence type="ECO:0000256" key="1">
    <source>
        <dbReference type="SAM" id="MobiDB-lite"/>
    </source>
</evidence>
<protein>
    <submittedName>
        <fullName evidence="2">Uncharacterized protein</fullName>
    </submittedName>
</protein>
<dbReference type="RefSeq" id="WP_184023998.1">
    <property type="nucleotide sequence ID" value="NZ_JACHFN010000001.1"/>
</dbReference>
<accession>A0A7W8GBX6</accession>
<sequence>MTGNRYGDAPLGKSVEEVEQDSSNRVNSPVEGEQLQDEAGALPAIVNGNASSVPAIVNPRGLMEDGSGADDGTARSGQDSSEGTA</sequence>
<gene>
    <name evidence="2" type="ORF">HNQ09_000094</name>
</gene>
<keyword evidence="3" id="KW-1185">Reference proteome</keyword>
<dbReference type="Proteomes" id="UP000525389">
    <property type="component" value="Unassembled WGS sequence"/>
</dbReference>
<evidence type="ECO:0000313" key="3">
    <source>
        <dbReference type="Proteomes" id="UP000525389"/>
    </source>
</evidence>
<dbReference type="AlphaFoldDB" id="A0A7W8GBX6"/>
<dbReference type="EMBL" id="JACHFN010000001">
    <property type="protein sequence ID" value="MBB5232677.1"/>
    <property type="molecule type" value="Genomic_DNA"/>
</dbReference>
<reference evidence="2 3" key="1">
    <citation type="submission" date="2020-08" db="EMBL/GenBank/DDBJ databases">
        <title>Genomic Encyclopedia of Type Strains, Phase IV (KMG-IV): sequencing the most valuable type-strain genomes for metagenomic binning, comparative biology and taxonomic classification.</title>
        <authorList>
            <person name="Goeker M."/>
        </authorList>
    </citation>
    <scope>NUCLEOTIDE SEQUENCE [LARGE SCALE GENOMIC DNA]</scope>
    <source>
        <strain evidence="2 3">DSM 101791</strain>
    </source>
</reference>
<organism evidence="2 3">
    <name type="scientific">Deinococcus budaensis</name>
    <dbReference type="NCBI Taxonomy" id="1665626"/>
    <lineage>
        <taxon>Bacteria</taxon>
        <taxon>Thermotogati</taxon>
        <taxon>Deinococcota</taxon>
        <taxon>Deinococci</taxon>
        <taxon>Deinococcales</taxon>
        <taxon>Deinococcaceae</taxon>
        <taxon>Deinococcus</taxon>
    </lineage>
</organism>
<feature type="compositionally biased region" description="Polar residues" evidence="1">
    <location>
        <begin position="75"/>
        <end position="85"/>
    </location>
</feature>
<evidence type="ECO:0000313" key="2">
    <source>
        <dbReference type="EMBL" id="MBB5232677.1"/>
    </source>
</evidence>
<name>A0A7W8GBX6_9DEIO</name>
<comment type="caution">
    <text evidence="2">The sequence shown here is derived from an EMBL/GenBank/DDBJ whole genome shotgun (WGS) entry which is preliminary data.</text>
</comment>
<proteinExistence type="predicted"/>
<feature type="region of interest" description="Disordered" evidence="1">
    <location>
        <begin position="1"/>
        <end position="85"/>
    </location>
</feature>